<protein>
    <submittedName>
        <fullName evidence="2">Uncharacterized protein</fullName>
    </submittedName>
</protein>
<evidence type="ECO:0000256" key="1">
    <source>
        <dbReference type="SAM" id="MobiDB-lite"/>
    </source>
</evidence>
<comment type="caution">
    <text evidence="2">The sequence shown here is derived from an EMBL/GenBank/DDBJ whole genome shotgun (WGS) entry which is preliminary data.</text>
</comment>
<proteinExistence type="predicted"/>
<feature type="region of interest" description="Disordered" evidence="1">
    <location>
        <begin position="1"/>
        <end position="24"/>
    </location>
</feature>
<dbReference type="Proteomes" id="UP000886934">
    <property type="component" value="Unassembled WGS sequence"/>
</dbReference>
<reference evidence="2" key="1">
    <citation type="submission" date="2021-07" db="EMBL/GenBank/DDBJ databases">
        <title>Draft genome sequence of carbapenem-resistant Aeromonas spp. in Japan.</title>
        <authorList>
            <person name="Maehana S."/>
            <person name="Suzuki M."/>
            <person name="Kitasato H."/>
        </authorList>
    </citation>
    <scope>NUCLEOTIDE SEQUENCE</scope>
    <source>
        <strain evidence="2">KAM351</strain>
    </source>
</reference>
<sequence>MSSGGGARALPPAFMPAVTGRGARGSSPLYRLRLCRARHAPEGHDPGRSATGNSLSGGGWGVDTPGNRTIVIKVRNDGAIIYQ</sequence>
<name>A0AA37FTW7_AERCA</name>
<evidence type="ECO:0000313" key="3">
    <source>
        <dbReference type="Proteomes" id="UP000886934"/>
    </source>
</evidence>
<feature type="region of interest" description="Disordered" evidence="1">
    <location>
        <begin position="40"/>
        <end position="62"/>
    </location>
</feature>
<dbReference type="EMBL" id="BPNN01000006">
    <property type="protein sequence ID" value="GJA62107.1"/>
    <property type="molecule type" value="Genomic_DNA"/>
</dbReference>
<gene>
    <name evidence="2" type="ORF">KAM351_07180</name>
</gene>
<evidence type="ECO:0000313" key="2">
    <source>
        <dbReference type="EMBL" id="GJA62107.1"/>
    </source>
</evidence>
<accession>A0AA37FTW7</accession>
<dbReference type="AlphaFoldDB" id="A0AA37FTW7"/>
<organism evidence="2 3">
    <name type="scientific">Aeromonas caviae</name>
    <name type="common">Aeromonas punctata</name>
    <dbReference type="NCBI Taxonomy" id="648"/>
    <lineage>
        <taxon>Bacteria</taxon>
        <taxon>Pseudomonadati</taxon>
        <taxon>Pseudomonadota</taxon>
        <taxon>Gammaproteobacteria</taxon>
        <taxon>Aeromonadales</taxon>
        <taxon>Aeromonadaceae</taxon>
        <taxon>Aeromonas</taxon>
    </lineage>
</organism>